<dbReference type="SUPFAM" id="SSF57756">
    <property type="entry name" value="Retrovirus zinc finger-like domains"/>
    <property type="match status" value="1"/>
</dbReference>
<dbReference type="InterPro" id="IPR036875">
    <property type="entry name" value="Znf_CCHC_sf"/>
</dbReference>
<evidence type="ECO:0000313" key="2">
    <source>
        <dbReference type="EMBL" id="KJK74302.1"/>
    </source>
</evidence>
<dbReference type="GO" id="GO:0008270">
    <property type="term" value="F:zinc ion binding"/>
    <property type="evidence" value="ECO:0007669"/>
    <property type="project" value="InterPro"/>
</dbReference>
<dbReference type="EMBL" id="KE384761">
    <property type="protein sequence ID" value="KJK74302.1"/>
    <property type="molecule type" value="Genomic_DNA"/>
</dbReference>
<keyword evidence="3" id="KW-1185">Reference proteome</keyword>
<evidence type="ECO:0008006" key="4">
    <source>
        <dbReference type="Google" id="ProtNLM"/>
    </source>
</evidence>
<dbReference type="AlphaFoldDB" id="A0A0D9NJR1"/>
<feature type="compositionally biased region" description="Polar residues" evidence="1">
    <location>
        <begin position="193"/>
        <end position="205"/>
    </location>
</feature>
<feature type="compositionally biased region" description="Pro residues" evidence="1">
    <location>
        <begin position="139"/>
        <end position="165"/>
    </location>
</feature>
<proteinExistence type="predicted"/>
<dbReference type="GO" id="GO:0003676">
    <property type="term" value="F:nucleic acid binding"/>
    <property type="evidence" value="ECO:0007669"/>
    <property type="project" value="InterPro"/>
</dbReference>
<feature type="compositionally biased region" description="Low complexity" evidence="1">
    <location>
        <begin position="106"/>
        <end position="133"/>
    </location>
</feature>
<organism evidence="2 3">
    <name type="scientific">Metarhizium anisopliae BRIP 53293</name>
    <dbReference type="NCBI Taxonomy" id="1291518"/>
    <lineage>
        <taxon>Eukaryota</taxon>
        <taxon>Fungi</taxon>
        <taxon>Dikarya</taxon>
        <taxon>Ascomycota</taxon>
        <taxon>Pezizomycotina</taxon>
        <taxon>Sordariomycetes</taxon>
        <taxon>Hypocreomycetidae</taxon>
        <taxon>Hypocreales</taxon>
        <taxon>Clavicipitaceae</taxon>
        <taxon>Metarhizium</taxon>
    </lineage>
</organism>
<feature type="region of interest" description="Disordered" evidence="1">
    <location>
        <begin position="106"/>
        <end position="214"/>
    </location>
</feature>
<reference evidence="3" key="1">
    <citation type="journal article" date="2014" name="BMC Genomics">
        <title>The genome sequence of the biocontrol fungus Metarhizium anisopliae and comparative genomics of Metarhizium species.</title>
        <authorList>
            <person name="Pattemore J.A."/>
            <person name="Hane J.K."/>
            <person name="Williams A.H."/>
            <person name="Wilson B.A."/>
            <person name="Stodart B.J."/>
            <person name="Ash G.J."/>
        </authorList>
    </citation>
    <scope>NUCLEOTIDE SEQUENCE [LARGE SCALE GENOMIC DNA]</scope>
    <source>
        <strain evidence="3">BRIP 53293</strain>
    </source>
</reference>
<feature type="region of interest" description="Disordered" evidence="1">
    <location>
        <begin position="32"/>
        <end position="92"/>
    </location>
</feature>
<accession>A0A0D9NJR1</accession>
<evidence type="ECO:0000256" key="1">
    <source>
        <dbReference type="SAM" id="MobiDB-lite"/>
    </source>
</evidence>
<gene>
    <name evidence="2" type="ORF">H634G_10448</name>
</gene>
<name>A0A0D9NJR1_METAN</name>
<sequence length="404" mass="44062">MSSNEDMLDGIKSEDTKFLTIAENLRAVMGDEASGSAAEQNVSRGMIPPTRTPPSNVQGAAQGSILRQSDDPTSRMMARGLFPAPLRPPRNMFGISTRQLALPTIQGQVPGPQLPQGRAQAARPQEQAPRPLQGLKLVPRPPQEPAPRSPQGPAPRPQGPAPQPPQRQDAQRPQQKRARGRGSRGANRGGVQKSGQQGTSSSMSASELKARIDRDPELLKQVEELMLRKEQETSRAAVERAKRAAICGNCLKAGHTVRDCVQPADDGFVHGCPICNGSDHESAQGCKMDWPHRLERRLYWAIEQRARRPTLAAFSNWLDVFTEARNAGNDMEALPQSFPWTPLFSRTLSCTYPDIWSNFDYVANDSSALPVDPLVTNQAAVIANDAMIRSLLSRPVIGNTGGWP</sequence>
<feature type="compositionally biased region" description="Polar residues" evidence="1">
    <location>
        <begin position="53"/>
        <end position="67"/>
    </location>
</feature>
<dbReference type="Gene3D" id="4.10.60.10">
    <property type="entry name" value="Zinc finger, CCHC-type"/>
    <property type="match status" value="1"/>
</dbReference>
<protein>
    <recommendedName>
        <fullName evidence="4">CCHC-type domain-containing protein</fullName>
    </recommendedName>
</protein>
<dbReference type="OrthoDB" id="4870810at2759"/>
<dbReference type="Proteomes" id="UP000054544">
    <property type="component" value="Unassembled WGS sequence"/>
</dbReference>
<evidence type="ECO:0000313" key="3">
    <source>
        <dbReference type="Proteomes" id="UP000054544"/>
    </source>
</evidence>
<dbReference type="STRING" id="1291518.A0A0D9NJR1"/>